<evidence type="ECO:0000256" key="1">
    <source>
        <dbReference type="SAM" id="Phobius"/>
    </source>
</evidence>
<sequence length="386" mass="41101">MARQPIHSPDDQTVTFVELFFDLVFVFSVTQVVALLVGHLSLQGALESLLVFWIVWWAWTQFTWTLNAANTLHTGVELTTLVTTAIAFFMATAIPSVFSGGALSFAVPYVLVRGIGLGLHLMVSAKDPELRPAVRGFAMRSTLGLVAVLAGSIVGGYWVHVGLGSAVFLDLYAAGMAGKAGEWRIRPEHFSERHGLFTIIALGESLIVAANGMTGASWTFELIGVAALAVALICSLWWTYFARTKEILEHALCSRSGRDRGVLARDAFSLAHFPMLCGIVAVSAAVESGLHHFHDPLTLGFRLCLAAGILLFVGGMGLALYLASGRLCKARWILMLLGGAAILSFPALPVAGSLSIAALAVALVAWLEQRSAARASSESSAEVHVA</sequence>
<accession>A0A518EL27</accession>
<dbReference type="PANTHER" id="PTHR36840">
    <property type="entry name" value="BLL5714 PROTEIN"/>
    <property type="match status" value="1"/>
</dbReference>
<keyword evidence="1" id="KW-0472">Membrane</keyword>
<feature type="transmembrane region" description="Helical" evidence="1">
    <location>
        <begin position="86"/>
        <end position="112"/>
    </location>
</feature>
<dbReference type="PANTHER" id="PTHR36840:SF1">
    <property type="entry name" value="BLL5714 PROTEIN"/>
    <property type="match status" value="1"/>
</dbReference>
<gene>
    <name evidence="2" type="ORF">Poly30_02820</name>
</gene>
<proteinExistence type="predicted"/>
<keyword evidence="1" id="KW-1133">Transmembrane helix</keyword>
<feature type="transmembrane region" description="Helical" evidence="1">
    <location>
        <begin position="20"/>
        <end position="42"/>
    </location>
</feature>
<keyword evidence="3" id="KW-1185">Reference proteome</keyword>
<feature type="transmembrane region" description="Helical" evidence="1">
    <location>
        <begin position="298"/>
        <end position="322"/>
    </location>
</feature>
<feature type="transmembrane region" description="Helical" evidence="1">
    <location>
        <begin position="334"/>
        <end position="367"/>
    </location>
</feature>
<dbReference type="InterPro" id="IPR010640">
    <property type="entry name" value="Low_temperature_requirement_A"/>
</dbReference>
<dbReference type="Pfam" id="PF06772">
    <property type="entry name" value="LtrA"/>
    <property type="match status" value="1"/>
</dbReference>
<dbReference type="EMBL" id="CP036434">
    <property type="protein sequence ID" value="QDV04789.1"/>
    <property type="molecule type" value="Genomic_DNA"/>
</dbReference>
<feature type="transmembrane region" description="Helical" evidence="1">
    <location>
        <begin position="49"/>
        <end position="66"/>
    </location>
</feature>
<dbReference type="Proteomes" id="UP000320390">
    <property type="component" value="Chromosome"/>
</dbReference>
<feature type="transmembrane region" description="Helical" evidence="1">
    <location>
        <begin position="222"/>
        <end position="241"/>
    </location>
</feature>
<reference evidence="2 3" key="1">
    <citation type="submission" date="2019-02" db="EMBL/GenBank/DDBJ databases">
        <title>Deep-cultivation of Planctomycetes and their phenomic and genomic characterization uncovers novel biology.</title>
        <authorList>
            <person name="Wiegand S."/>
            <person name="Jogler M."/>
            <person name="Boedeker C."/>
            <person name="Pinto D."/>
            <person name="Vollmers J."/>
            <person name="Rivas-Marin E."/>
            <person name="Kohn T."/>
            <person name="Peeters S.H."/>
            <person name="Heuer A."/>
            <person name="Rast P."/>
            <person name="Oberbeckmann S."/>
            <person name="Bunk B."/>
            <person name="Jeske O."/>
            <person name="Meyerdierks A."/>
            <person name="Storesund J.E."/>
            <person name="Kallscheuer N."/>
            <person name="Luecker S."/>
            <person name="Lage O.M."/>
            <person name="Pohl T."/>
            <person name="Merkel B.J."/>
            <person name="Hornburger P."/>
            <person name="Mueller R.-W."/>
            <person name="Bruemmer F."/>
            <person name="Labrenz M."/>
            <person name="Spormann A.M."/>
            <person name="Op den Camp H."/>
            <person name="Overmann J."/>
            <person name="Amann R."/>
            <person name="Jetten M.S.M."/>
            <person name="Mascher T."/>
            <person name="Medema M.H."/>
            <person name="Devos D.P."/>
            <person name="Kaster A.-K."/>
            <person name="Ovreas L."/>
            <person name="Rohde M."/>
            <person name="Galperin M.Y."/>
            <person name="Jogler C."/>
        </authorList>
    </citation>
    <scope>NUCLEOTIDE SEQUENCE [LARGE SCALE GENOMIC DNA]</scope>
    <source>
        <strain evidence="2 3">Poly30</strain>
    </source>
</reference>
<dbReference type="AlphaFoldDB" id="A0A518EL27"/>
<organism evidence="2 3">
    <name type="scientific">Saltatorellus ferox</name>
    <dbReference type="NCBI Taxonomy" id="2528018"/>
    <lineage>
        <taxon>Bacteria</taxon>
        <taxon>Pseudomonadati</taxon>
        <taxon>Planctomycetota</taxon>
        <taxon>Planctomycetia</taxon>
        <taxon>Planctomycetia incertae sedis</taxon>
        <taxon>Saltatorellus</taxon>
    </lineage>
</organism>
<feature type="transmembrane region" description="Helical" evidence="1">
    <location>
        <begin position="262"/>
        <end position="286"/>
    </location>
</feature>
<evidence type="ECO:0000313" key="2">
    <source>
        <dbReference type="EMBL" id="QDV04789.1"/>
    </source>
</evidence>
<keyword evidence="1" id="KW-0812">Transmembrane</keyword>
<name>A0A518EL27_9BACT</name>
<protein>
    <submittedName>
        <fullName evidence="2">Bacterial low temperature requirement A protein (LtrA)</fullName>
    </submittedName>
</protein>
<evidence type="ECO:0000313" key="3">
    <source>
        <dbReference type="Proteomes" id="UP000320390"/>
    </source>
</evidence>
<dbReference type="RefSeq" id="WP_419190817.1">
    <property type="nucleotide sequence ID" value="NZ_CP036434.1"/>
</dbReference>